<comment type="similarity">
    <text evidence="2">Belongs to the 6-phosphogluconate dehydrogenase family.</text>
</comment>
<dbReference type="InterPro" id="IPR006183">
    <property type="entry name" value="Pgluconate_DH"/>
</dbReference>
<proteinExistence type="inferred from homology"/>
<feature type="domain" description="6-phosphogluconate dehydrogenase C-terminal" evidence="7">
    <location>
        <begin position="1"/>
        <end position="98"/>
    </location>
</feature>
<feature type="non-terminal residue" evidence="8">
    <location>
        <position position="1"/>
    </location>
</feature>
<keyword evidence="5" id="KW-0311">Gluconate utilization</keyword>
<evidence type="ECO:0000259" key="7">
    <source>
        <dbReference type="SMART" id="SM01350"/>
    </source>
</evidence>
<keyword evidence="4" id="KW-0560">Oxidoreductase</keyword>
<sequence>KCGCAIRAVFSDRIKKAYQRNRNLASLIVDPEFAREMLRQRAWKRIVWLPISATISTRRMCASLAYFVTYRRARLPAILVQGQRDLFGAHTYERVGRSTKLAR</sequence>
<evidence type="ECO:0000256" key="5">
    <source>
        <dbReference type="ARBA" id="ARBA00023064"/>
    </source>
</evidence>
<dbReference type="Gramene" id="OIV93648">
    <property type="protein sequence ID" value="OIV93648"/>
    <property type="gene ID" value="TanjilG_04880"/>
</dbReference>
<protein>
    <recommendedName>
        <fullName evidence="3">phosphogluconate dehydrogenase (NADP(+)-dependent, decarboxylating)</fullName>
        <ecNumber evidence="3">1.1.1.44</ecNumber>
    </recommendedName>
</protein>
<dbReference type="InterPro" id="IPR008927">
    <property type="entry name" value="6-PGluconate_DH-like_C_sf"/>
</dbReference>
<dbReference type="Proteomes" id="UP000188354">
    <property type="component" value="Chromosome LG18"/>
</dbReference>
<name>A0A4P1QS86_LUPAN</name>
<gene>
    <name evidence="8" type="ORF">TanjilG_04880</name>
</gene>
<evidence type="ECO:0000313" key="9">
    <source>
        <dbReference type="Proteomes" id="UP000188354"/>
    </source>
</evidence>
<dbReference type="GO" id="GO:0019521">
    <property type="term" value="P:D-gluconate metabolic process"/>
    <property type="evidence" value="ECO:0007669"/>
    <property type="project" value="UniProtKB-KW"/>
</dbReference>
<evidence type="ECO:0000256" key="3">
    <source>
        <dbReference type="ARBA" id="ARBA00013011"/>
    </source>
</evidence>
<evidence type="ECO:0000256" key="1">
    <source>
        <dbReference type="ARBA" id="ARBA00004874"/>
    </source>
</evidence>
<evidence type="ECO:0000256" key="4">
    <source>
        <dbReference type="ARBA" id="ARBA00023002"/>
    </source>
</evidence>
<dbReference type="STRING" id="3871.A0A4P1QS86"/>
<dbReference type="EC" id="1.1.1.44" evidence="3"/>
<dbReference type="UniPathway" id="UPA00115">
    <property type="reaction ID" value="UER00410"/>
</dbReference>
<evidence type="ECO:0000256" key="2">
    <source>
        <dbReference type="ARBA" id="ARBA00008419"/>
    </source>
</evidence>
<keyword evidence="6" id="KW-0570">Pentose shunt</keyword>
<accession>A0A4P1QS86</accession>
<dbReference type="InterPro" id="IPR013328">
    <property type="entry name" value="6PGD_dom2"/>
</dbReference>
<dbReference type="GO" id="GO:0004616">
    <property type="term" value="F:phosphogluconate dehydrogenase (decarboxylating) activity"/>
    <property type="evidence" value="ECO:0007669"/>
    <property type="project" value="UniProtKB-EC"/>
</dbReference>
<dbReference type="EMBL" id="CM007378">
    <property type="protein sequence ID" value="OIV93648.1"/>
    <property type="molecule type" value="Genomic_DNA"/>
</dbReference>
<organism evidence="8 9">
    <name type="scientific">Lupinus angustifolius</name>
    <name type="common">Narrow-leaved blue lupine</name>
    <dbReference type="NCBI Taxonomy" id="3871"/>
    <lineage>
        <taxon>Eukaryota</taxon>
        <taxon>Viridiplantae</taxon>
        <taxon>Streptophyta</taxon>
        <taxon>Embryophyta</taxon>
        <taxon>Tracheophyta</taxon>
        <taxon>Spermatophyta</taxon>
        <taxon>Magnoliopsida</taxon>
        <taxon>eudicotyledons</taxon>
        <taxon>Gunneridae</taxon>
        <taxon>Pentapetalae</taxon>
        <taxon>rosids</taxon>
        <taxon>fabids</taxon>
        <taxon>Fabales</taxon>
        <taxon>Fabaceae</taxon>
        <taxon>Papilionoideae</taxon>
        <taxon>50 kb inversion clade</taxon>
        <taxon>genistoids sensu lato</taxon>
        <taxon>core genistoids</taxon>
        <taxon>Genisteae</taxon>
        <taxon>Lupinus</taxon>
    </lineage>
</organism>
<dbReference type="Pfam" id="PF00393">
    <property type="entry name" value="6PGD"/>
    <property type="match status" value="1"/>
</dbReference>
<dbReference type="GO" id="GO:0006098">
    <property type="term" value="P:pentose-phosphate shunt"/>
    <property type="evidence" value="ECO:0007669"/>
    <property type="project" value="UniProtKB-UniPathway"/>
</dbReference>
<keyword evidence="9" id="KW-1185">Reference proteome</keyword>
<comment type="pathway">
    <text evidence="1">Carbohydrate degradation; pentose phosphate pathway; D-ribulose 5-phosphate from D-glucose 6-phosphate (oxidative stage): step 3/3.</text>
</comment>
<dbReference type="InterPro" id="IPR006114">
    <property type="entry name" value="6PGDH_C"/>
</dbReference>
<reference evidence="8 9" key="1">
    <citation type="journal article" date="2017" name="Plant Biotechnol. J.">
        <title>A comprehensive draft genome sequence for lupin (Lupinus angustifolius), an emerging health food: insights into plant-microbe interactions and legume evolution.</title>
        <authorList>
            <person name="Hane J.K."/>
            <person name="Ming Y."/>
            <person name="Kamphuis L.G."/>
            <person name="Nelson M.N."/>
            <person name="Garg G."/>
            <person name="Atkins C.A."/>
            <person name="Bayer P.E."/>
            <person name="Bravo A."/>
            <person name="Bringans S."/>
            <person name="Cannon S."/>
            <person name="Edwards D."/>
            <person name="Foley R."/>
            <person name="Gao L.L."/>
            <person name="Harrison M.J."/>
            <person name="Huang W."/>
            <person name="Hurgobin B."/>
            <person name="Li S."/>
            <person name="Liu C.W."/>
            <person name="McGrath A."/>
            <person name="Morahan G."/>
            <person name="Murray J."/>
            <person name="Weller J."/>
            <person name="Jian J."/>
            <person name="Singh K.B."/>
        </authorList>
    </citation>
    <scope>NUCLEOTIDE SEQUENCE [LARGE SCALE GENOMIC DNA]</scope>
    <source>
        <strain evidence="9">cv. Tanjil</strain>
        <tissue evidence="8">Whole plant</tissue>
    </source>
</reference>
<evidence type="ECO:0000313" key="8">
    <source>
        <dbReference type="EMBL" id="OIV93648.1"/>
    </source>
</evidence>
<dbReference type="SMART" id="SM01350">
    <property type="entry name" value="6PGD"/>
    <property type="match status" value="1"/>
</dbReference>
<dbReference type="AlphaFoldDB" id="A0A4P1QS86"/>
<dbReference type="Gene3D" id="1.20.5.320">
    <property type="entry name" value="6-Phosphogluconate Dehydrogenase, domain 3"/>
    <property type="match status" value="1"/>
</dbReference>
<dbReference type="SUPFAM" id="SSF48179">
    <property type="entry name" value="6-phosphogluconate dehydrogenase C-terminal domain-like"/>
    <property type="match status" value="1"/>
</dbReference>
<dbReference type="Gene3D" id="1.10.1040.10">
    <property type="entry name" value="N-(1-d-carboxylethyl)-l-norvaline Dehydrogenase, domain 2"/>
    <property type="match status" value="1"/>
</dbReference>
<evidence type="ECO:0000256" key="6">
    <source>
        <dbReference type="ARBA" id="ARBA00023126"/>
    </source>
</evidence>
<dbReference type="PANTHER" id="PTHR11811">
    <property type="entry name" value="6-PHOSPHOGLUCONATE DEHYDROGENASE"/>
    <property type="match status" value="1"/>
</dbReference>